<keyword evidence="4" id="KW-1185">Reference proteome</keyword>
<feature type="domain" description="DUF6545" evidence="2">
    <location>
        <begin position="236"/>
        <end position="366"/>
    </location>
</feature>
<sequence length="370" mass="41158">MLVIGSIWKIIDLVRAPHDRVLRLLVACLLLLAAGEILSYPQANSAVDSLTALGVGKIAFNAIYMSGLAALILFFVSSTRRSRARYRRHLRIHTSLLAGVVIALVVSMTATPPAMRGHTLTTAHMAQPGIASFYLIGNAYFLYAYATSGSWALRYARMAGRHLALGLRTTALGLFGLAITSVNRMIWVFLRINHPVSHQAFNTVNWSLNDWSMGVVLIGISYSASVQLIAHLRSVVRHRRMYHELTPLWTALAGAYPELILKREPARSRWSRLRVRRTHERFYRRLIECRDGLVRLSPYVARVAPDADLARGRAEHLARYICQALALKPSAEDPDTAFSAARVALPTENDLGADARELIAISHAYAERQS</sequence>
<keyword evidence="1" id="KW-0812">Transmembrane</keyword>
<reference evidence="3" key="1">
    <citation type="submission" date="2022-06" db="EMBL/GenBank/DDBJ databases">
        <title>Draft genome sequence of Streptomyces sp. RB6PN25 isolated from peat swamp forest in Thailand.</title>
        <authorList>
            <person name="Duangmal K."/>
            <person name="Klaysubun C."/>
        </authorList>
    </citation>
    <scope>NUCLEOTIDE SEQUENCE</scope>
    <source>
        <strain evidence="3">RB6PN25</strain>
    </source>
</reference>
<feature type="transmembrane region" description="Helical" evidence="1">
    <location>
        <begin position="21"/>
        <end position="38"/>
    </location>
</feature>
<dbReference type="InterPro" id="IPR046675">
    <property type="entry name" value="DUF6545"/>
</dbReference>
<feature type="transmembrane region" description="Helical" evidence="1">
    <location>
        <begin position="165"/>
        <end position="190"/>
    </location>
</feature>
<feature type="transmembrane region" description="Helical" evidence="1">
    <location>
        <begin position="58"/>
        <end position="78"/>
    </location>
</feature>
<dbReference type="Pfam" id="PF20182">
    <property type="entry name" value="DUF6545"/>
    <property type="match status" value="1"/>
</dbReference>
<name>A0ABT1PS37_9ACTN</name>
<dbReference type="RefSeq" id="WP_255918631.1">
    <property type="nucleotide sequence ID" value="NZ_JANFNG010000002.1"/>
</dbReference>
<dbReference type="NCBIfam" id="NF042915">
    <property type="entry name" value="MAB_1171c_fam"/>
    <property type="match status" value="1"/>
</dbReference>
<comment type="caution">
    <text evidence="3">The sequence shown here is derived from an EMBL/GenBank/DDBJ whole genome shotgun (WGS) entry which is preliminary data.</text>
</comment>
<dbReference type="Proteomes" id="UP001057702">
    <property type="component" value="Unassembled WGS sequence"/>
</dbReference>
<evidence type="ECO:0000313" key="3">
    <source>
        <dbReference type="EMBL" id="MCQ4079765.1"/>
    </source>
</evidence>
<protein>
    <recommendedName>
        <fullName evidence="2">DUF6545 domain-containing protein</fullName>
    </recommendedName>
</protein>
<accession>A0ABT1PS37</accession>
<feature type="transmembrane region" description="Helical" evidence="1">
    <location>
        <begin position="90"/>
        <end position="110"/>
    </location>
</feature>
<keyword evidence="1" id="KW-0472">Membrane</keyword>
<dbReference type="EMBL" id="JANFNG010000002">
    <property type="protein sequence ID" value="MCQ4079765.1"/>
    <property type="molecule type" value="Genomic_DNA"/>
</dbReference>
<proteinExistence type="predicted"/>
<organism evidence="3 4">
    <name type="scientific">Streptomyces humicola</name>
    <dbReference type="NCBI Taxonomy" id="2953240"/>
    <lineage>
        <taxon>Bacteria</taxon>
        <taxon>Bacillati</taxon>
        <taxon>Actinomycetota</taxon>
        <taxon>Actinomycetes</taxon>
        <taxon>Kitasatosporales</taxon>
        <taxon>Streptomycetaceae</taxon>
        <taxon>Streptomyces</taxon>
    </lineage>
</organism>
<evidence type="ECO:0000313" key="4">
    <source>
        <dbReference type="Proteomes" id="UP001057702"/>
    </source>
</evidence>
<feature type="transmembrane region" description="Helical" evidence="1">
    <location>
        <begin position="130"/>
        <end position="153"/>
    </location>
</feature>
<evidence type="ECO:0000259" key="2">
    <source>
        <dbReference type="Pfam" id="PF20182"/>
    </source>
</evidence>
<gene>
    <name evidence="3" type="ORF">NGB36_03935</name>
</gene>
<feature type="transmembrane region" description="Helical" evidence="1">
    <location>
        <begin position="210"/>
        <end position="232"/>
    </location>
</feature>
<dbReference type="InterPro" id="IPR050039">
    <property type="entry name" value="MAB_1171c-like"/>
</dbReference>
<evidence type="ECO:0000256" key="1">
    <source>
        <dbReference type="SAM" id="Phobius"/>
    </source>
</evidence>
<keyword evidence="1" id="KW-1133">Transmembrane helix</keyword>